<evidence type="ECO:0000313" key="3">
    <source>
        <dbReference type="Proteomes" id="UP000590811"/>
    </source>
</evidence>
<evidence type="ECO:0000259" key="1">
    <source>
        <dbReference type="Pfam" id="PF04993"/>
    </source>
</evidence>
<dbReference type="SUPFAM" id="SSF159894">
    <property type="entry name" value="YgaC/TfoX-N like"/>
    <property type="match status" value="1"/>
</dbReference>
<reference evidence="2 3" key="1">
    <citation type="submission" date="2020-08" db="EMBL/GenBank/DDBJ databases">
        <title>Genomic Encyclopedia of Type Strains, Phase IV (KMG-V): Genome sequencing to study the core and pangenomes of soil and plant-associated prokaryotes.</title>
        <authorList>
            <person name="Whitman W."/>
        </authorList>
    </citation>
    <scope>NUCLEOTIDE SEQUENCE [LARGE SCALE GENOMIC DNA]</scope>
    <source>
        <strain evidence="2 3">B3ACCR2</strain>
    </source>
</reference>
<dbReference type="RefSeq" id="WP_184509641.1">
    <property type="nucleotide sequence ID" value="NZ_JACHVT010000003.1"/>
</dbReference>
<dbReference type="InterPro" id="IPR007076">
    <property type="entry name" value="TfoX_N"/>
</dbReference>
<comment type="caution">
    <text evidence="2">The sequence shown here is derived from an EMBL/GenBank/DDBJ whole genome shotgun (WGS) entry which is preliminary data.</text>
</comment>
<gene>
    <name evidence="2" type="ORF">FHW14_001687</name>
</gene>
<accession>A0A839PU15</accession>
<evidence type="ECO:0000313" key="2">
    <source>
        <dbReference type="EMBL" id="MBB2986533.1"/>
    </source>
</evidence>
<sequence length="110" mass="12140">MDETRERFVDLLPMGPDVELRRMFGTLAALVDGHVFALVLGDRIGVKVGEAGRSELSRMPGSAPLLLGGRPMASFPALPPGLDDDEVHAWLSRARDHVVAHPPQPRRRRR</sequence>
<organism evidence="2 3">
    <name type="scientific">Terracoccus luteus</name>
    <dbReference type="NCBI Taxonomy" id="53356"/>
    <lineage>
        <taxon>Bacteria</taxon>
        <taxon>Bacillati</taxon>
        <taxon>Actinomycetota</taxon>
        <taxon>Actinomycetes</taxon>
        <taxon>Micrococcales</taxon>
        <taxon>Intrasporangiaceae</taxon>
        <taxon>Terracoccus</taxon>
    </lineage>
</organism>
<protein>
    <submittedName>
        <fullName evidence="2">TfoX/Sxy family transcriptional regulator of competence genes</fullName>
    </submittedName>
</protein>
<name>A0A839PU15_9MICO</name>
<dbReference type="Pfam" id="PF04993">
    <property type="entry name" value="TfoX_N"/>
    <property type="match status" value="1"/>
</dbReference>
<dbReference type="Proteomes" id="UP000590811">
    <property type="component" value="Unassembled WGS sequence"/>
</dbReference>
<dbReference type="AlphaFoldDB" id="A0A839PU15"/>
<dbReference type="EMBL" id="JACHVT010000003">
    <property type="protein sequence ID" value="MBB2986533.1"/>
    <property type="molecule type" value="Genomic_DNA"/>
</dbReference>
<feature type="domain" description="TfoX N-terminal" evidence="1">
    <location>
        <begin position="16"/>
        <end position="95"/>
    </location>
</feature>
<proteinExistence type="predicted"/>
<dbReference type="Gene3D" id="3.30.1460.30">
    <property type="entry name" value="YgaC/TfoX-N like chaperone"/>
    <property type="match status" value="1"/>
</dbReference>